<evidence type="ECO:0000256" key="5">
    <source>
        <dbReference type="SAM" id="SignalP"/>
    </source>
</evidence>
<dbReference type="AlphaFoldDB" id="A0AAN7PJG7"/>
<comment type="similarity">
    <text evidence="4">Belongs to the peptidase S1 family. CLIP subfamily.</text>
</comment>
<dbReference type="SUPFAM" id="SSF50494">
    <property type="entry name" value="Trypsin-like serine proteases"/>
    <property type="match status" value="1"/>
</dbReference>
<dbReference type="InterPro" id="IPR009003">
    <property type="entry name" value="Peptidase_S1_PA"/>
</dbReference>
<dbReference type="FunFam" id="2.40.10.10:FF:000028">
    <property type="entry name" value="Serine protease easter"/>
    <property type="match status" value="1"/>
</dbReference>
<feature type="chain" id="PRO_5042880329" description="Peptidase S1 domain-containing protein" evidence="5">
    <location>
        <begin position="17"/>
        <end position="336"/>
    </location>
</feature>
<evidence type="ECO:0000256" key="2">
    <source>
        <dbReference type="ARBA" id="ARBA00023157"/>
    </source>
</evidence>
<proteinExistence type="inferred from homology"/>
<keyword evidence="3" id="KW-0325">Glycoprotein</keyword>
<dbReference type="EMBL" id="JARPUR010000001">
    <property type="protein sequence ID" value="KAK4887798.1"/>
    <property type="molecule type" value="Genomic_DNA"/>
</dbReference>
<dbReference type="GO" id="GO:0004252">
    <property type="term" value="F:serine-type endopeptidase activity"/>
    <property type="evidence" value="ECO:0007669"/>
    <property type="project" value="InterPro"/>
</dbReference>
<evidence type="ECO:0000259" key="6">
    <source>
        <dbReference type="PROSITE" id="PS50240"/>
    </source>
</evidence>
<feature type="domain" description="Peptidase S1" evidence="6">
    <location>
        <begin position="80"/>
        <end position="333"/>
    </location>
</feature>
<dbReference type="Pfam" id="PF00089">
    <property type="entry name" value="Trypsin"/>
    <property type="match status" value="1"/>
</dbReference>
<dbReference type="PANTHER" id="PTHR24256">
    <property type="entry name" value="TRYPTASE-RELATED"/>
    <property type="match status" value="1"/>
</dbReference>
<keyword evidence="2" id="KW-1015">Disulfide bond</keyword>
<evidence type="ECO:0000313" key="7">
    <source>
        <dbReference type="EMBL" id="KAK4887798.1"/>
    </source>
</evidence>
<accession>A0AAN7PJG7</accession>
<keyword evidence="1 5" id="KW-0732">Signal</keyword>
<dbReference type="Proteomes" id="UP001353858">
    <property type="component" value="Unassembled WGS sequence"/>
</dbReference>
<keyword evidence="8" id="KW-1185">Reference proteome</keyword>
<evidence type="ECO:0000256" key="4">
    <source>
        <dbReference type="ARBA" id="ARBA00024195"/>
    </source>
</evidence>
<dbReference type="InterPro" id="IPR051487">
    <property type="entry name" value="Ser/Thr_Proteases_Immune/Dev"/>
</dbReference>
<feature type="signal peptide" evidence="5">
    <location>
        <begin position="1"/>
        <end position="16"/>
    </location>
</feature>
<dbReference type="PROSITE" id="PS50240">
    <property type="entry name" value="TRYPSIN_DOM"/>
    <property type="match status" value="1"/>
</dbReference>
<protein>
    <recommendedName>
        <fullName evidence="6">Peptidase S1 domain-containing protein</fullName>
    </recommendedName>
</protein>
<comment type="caution">
    <text evidence="7">The sequence shown here is derived from an EMBL/GenBank/DDBJ whole genome shotgun (WGS) entry which is preliminary data.</text>
</comment>
<dbReference type="InterPro" id="IPR001254">
    <property type="entry name" value="Trypsin_dom"/>
</dbReference>
<sequence>MLFILTVLLIIQRISCESCNETECVSISSCPNLQTILANPPALIIEDLKQTFCESEDELKVCCKDSFDAPALQNTINQNFECGYQDSVYEFPWMASFIAFGWSLCNGALINERYVLTAATCASPSFHGDSLVKILLGDFILKNNNANCTDISQVNHDECTHFETYEIEKGIPHPLYSDSFNNIGLIRLNRNVKFNEFIRPICLPSSSHIYSQPGDVLKTSGFITHFDPVLNLNRFKKNVSTRFVPLEQCQNWLKSNMIKKPLSIYNTCSMDTSTDLQFENYFVDHGGPIMKLYNNQWYVESVLALAYEDLDPNRPIINTNISYYLDWIYNAMEPWN</sequence>
<gene>
    <name evidence="7" type="ORF">RN001_004069</name>
</gene>
<dbReference type="GO" id="GO:0006508">
    <property type="term" value="P:proteolysis"/>
    <property type="evidence" value="ECO:0007669"/>
    <property type="project" value="InterPro"/>
</dbReference>
<evidence type="ECO:0000256" key="3">
    <source>
        <dbReference type="ARBA" id="ARBA00023180"/>
    </source>
</evidence>
<reference evidence="8" key="1">
    <citation type="submission" date="2023-01" db="EMBL/GenBank/DDBJ databases">
        <title>Key to firefly adult light organ development and bioluminescence: homeobox transcription factors regulate luciferase expression and transportation to peroxisome.</title>
        <authorList>
            <person name="Fu X."/>
        </authorList>
    </citation>
    <scope>NUCLEOTIDE SEQUENCE [LARGE SCALE GENOMIC DNA]</scope>
</reference>
<evidence type="ECO:0000256" key="1">
    <source>
        <dbReference type="ARBA" id="ARBA00022729"/>
    </source>
</evidence>
<organism evidence="7 8">
    <name type="scientific">Aquatica leii</name>
    <dbReference type="NCBI Taxonomy" id="1421715"/>
    <lineage>
        <taxon>Eukaryota</taxon>
        <taxon>Metazoa</taxon>
        <taxon>Ecdysozoa</taxon>
        <taxon>Arthropoda</taxon>
        <taxon>Hexapoda</taxon>
        <taxon>Insecta</taxon>
        <taxon>Pterygota</taxon>
        <taxon>Neoptera</taxon>
        <taxon>Endopterygota</taxon>
        <taxon>Coleoptera</taxon>
        <taxon>Polyphaga</taxon>
        <taxon>Elateriformia</taxon>
        <taxon>Elateroidea</taxon>
        <taxon>Lampyridae</taxon>
        <taxon>Luciolinae</taxon>
        <taxon>Aquatica</taxon>
    </lineage>
</organism>
<dbReference type="SMART" id="SM00020">
    <property type="entry name" value="Tryp_SPc"/>
    <property type="match status" value="1"/>
</dbReference>
<evidence type="ECO:0000313" key="8">
    <source>
        <dbReference type="Proteomes" id="UP001353858"/>
    </source>
</evidence>
<name>A0AAN7PJG7_9COLE</name>
<dbReference type="Gene3D" id="2.40.10.10">
    <property type="entry name" value="Trypsin-like serine proteases"/>
    <property type="match status" value="2"/>
</dbReference>
<dbReference type="InterPro" id="IPR043504">
    <property type="entry name" value="Peptidase_S1_PA_chymotrypsin"/>
</dbReference>